<dbReference type="GO" id="GO:0005524">
    <property type="term" value="F:ATP binding"/>
    <property type="evidence" value="ECO:0007669"/>
    <property type="project" value="UniProtKB-KW"/>
</dbReference>
<dbReference type="PANTHER" id="PTHR43038:SF3">
    <property type="entry name" value="ABC TRANSPORTER G FAMILY MEMBER 20 ISOFORM X1"/>
    <property type="match status" value="1"/>
</dbReference>
<dbReference type="PROSITE" id="PS50893">
    <property type="entry name" value="ABC_TRANSPORTER_2"/>
    <property type="match status" value="1"/>
</dbReference>
<dbReference type="Proteomes" id="UP000004959">
    <property type="component" value="Chromosome"/>
</dbReference>
<proteinExistence type="predicted"/>
<keyword evidence="5" id="KW-1185">Reference proteome</keyword>
<dbReference type="SUPFAM" id="SSF52540">
    <property type="entry name" value="P-loop containing nucleoside triphosphate hydrolases"/>
    <property type="match status" value="1"/>
</dbReference>
<dbReference type="Pfam" id="PF00005">
    <property type="entry name" value="ABC_tran"/>
    <property type="match status" value="1"/>
</dbReference>
<dbReference type="InterPro" id="IPR003593">
    <property type="entry name" value="AAA+_ATPase"/>
</dbReference>
<protein>
    <submittedName>
        <fullName evidence="4">ABC transporterATP-binding protein</fullName>
    </submittedName>
</protein>
<evidence type="ECO:0000313" key="4">
    <source>
        <dbReference type="EMBL" id="EHN59639.1"/>
    </source>
</evidence>
<sequence length="246" mass="27120">MVQNISVDASHVYKTIKKQVLLRDASIQLHPGQLMGLIGPSGAGKTTLIKAIMGMTAIDSGQIKVLNQSMPNRPILEKIGYMAQSDALYNNLSGLENMLFFGRLLSLKRQELLQSIDYAAGIVNLTHDLKKRVSNYSGGMKRRLSLAIALLADPQLLILDEPTVGIDPALSLQIWQELNHLKTQGKSIIITTHIMSDAERCDYLALIREGRVITAGTPQELKDLYKVDSIEAVFLAAGEQNKEIQK</sequence>
<dbReference type="InterPro" id="IPR027417">
    <property type="entry name" value="P-loop_NTPase"/>
</dbReference>
<dbReference type="Gene3D" id="3.40.50.300">
    <property type="entry name" value="P-loop containing nucleotide triphosphate hydrolases"/>
    <property type="match status" value="1"/>
</dbReference>
<dbReference type="EMBL" id="AFVZ01000001">
    <property type="protein sequence ID" value="EHN59639.1"/>
    <property type="molecule type" value="Genomic_DNA"/>
</dbReference>
<dbReference type="PATRIC" id="fig|1045004.4.peg.1532"/>
<name>G9WG61_9LACO</name>
<dbReference type="OrthoDB" id="9804819at2"/>
<dbReference type="eggNOG" id="COG1131">
    <property type="taxonomic scope" value="Bacteria"/>
</dbReference>
<reference evidence="4 5" key="1">
    <citation type="journal article" date="2012" name="PLoS ONE">
        <title>Functional divergence in the genus oenococcus as predicted by genome sequencing of the newly-described species, Oenococcus kitaharae.</title>
        <authorList>
            <person name="Borneman A.R."/>
            <person name="McCarthy J.M."/>
            <person name="Chambers P.J."/>
            <person name="Bartowsky E.J."/>
        </authorList>
    </citation>
    <scope>NUCLEOTIDE SEQUENCE [LARGE SCALE GENOMIC DNA]</scope>
    <source>
        <strain evidence="5">DSM17330</strain>
    </source>
</reference>
<evidence type="ECO:0000259" key="3">
    <source>
        <dbReference type="PROSITE" id="PS50893"/>
    </source>
</evidence>
<dbReference type="InterPro" id="IPR017871">
    <property type="entry name" value="ABC_transporter-like_CS"/>
</dbReference>
<dbReference type="PANTHER" id="PTHR43038">
    <property type="entry name" value="ATP-BINDING CASSETTE, SUB-FAMILY H, MEMBER 1"/>
    <property type="match status" value="1"/>
</dbReference>
<dbReference type="SMART" id="SM00382">
    <property type="entry name" value="AAA"/>
    <property type="match status" value="1"/>
</dbReference>
<comment type="caution">
    <text evidence="4">The sequence shown here is derived from an EMBL/GenBank/DDBJ whole genome shotgun (WGS) entry which is preliminary data.</text>
</comment>
<evidence type="ECO:0000313" key="5">
    <source>
        <dbReference type="Proteomes" id="UP000004959"/>
    </source>
</evidence>
<evidence type="ECO:0000256" key="1">
    <source>
        <dbReference type="ARBA" id="ARBA00022741"/>
    </source>
</evidence>
<gene>
    <name evidence="4" type="ORF">OKIT_1561</name>
</gene>
<dbReference type="GO" id="GO:0016887">
    <property type="term" value="F:ATP hydrolysis activity"/>
    <property type="evidence" value="ECO:0007669"/>
    <property type="project" value="InterPro"/>
</dbReference>
<accession>G9WG61</accession>
<dbReference type="RefSeq" id="WP_007746655.1">
    <property type="nucleotide sequence ID" value="NZ_CM001398.1"/>
</dbReference>
<organism evidence="4 5">
    <name type="scientific">Oenococcus kitaharae DSM 17330</name>
    <dbReference type="NCBI Taxonomy" id="1045004"/>
    <lineage>
        <taxon>Bacteria</taxon>
        <taxon>Bacillati</taxon>
        <taxon>Bacillota</taxon>
        <taxon>Bacilli</taxon>
        <taxon>Lactobacillales</taxon>
        <taxon>Lactobacillaceae</taxon>
        <taxon>Oenococcus</taxon>
    </lineage>
</organism>
<dbReference type="HOGENOM" id="CLU_000604_1_2_9"/>
<keyword evidence="2 4" id="KW-0067">ATP-binding</keyword>
<dbReference type="AlphaFoldDB" id="G9WG61"/>
<evidence type="ECO:0000256" key="2">
    <source>
        <dbReference type="ARBA" id="ARBA00022840"/>
    </source>
</evidence>
<dbReference type="PROSITE" id="PS00211">
    <property type="entry name" value="ABC_TRANSPORTER_1"/>
    <property type="match status" value="1"/>
</dbReference>
<keyword evidence="1" id="KW-0547">Nucleotide-binding</keyword>
<dbReference type="STRING" id="336988.NT96_01455"/>
<dbReference type="InterPro" id="IPR003439">
    <property type="entry name" value="ABC_transporter-like_ATP-bd"/>
</dbReference>
<feature type="domain" description="ABC transporter" evidence="3">
    <location>
        <begin position="7"/>
        <end position="234"/>
    </location>
</feature>